<name>G6G066_9CYAN</name>
<gene>
    <name evidence="2" type="ORF">FJSC11DRAFT_4515</name>
</gene>
<protein>
    <submittedName>
        <fullName evidence="2">Uncharacterized protein</fullName>
    </submittedName>
</protein>
<evidence type="ECO:0000313" key="3">
    <source>
        <dbReference type="Proteomes" id="UP000004344"/>
    </source>
</evidence>
<organism evidence="2 3">
    <name type="scientific">Fischerella thermalis JSC-11</name>
    <dbReference type="NCBI Taxonomy" id="741277"/>
    <lineage>
        <taxon>Bacteria</taxon>
        <taxon>Bacillati</taxon>
        <taxon>Cyanobacteriota</taxon>
        <taxon>Cyanophyceae</taxon>
        <taxon>Nostocales</taxon>
        <taxon>Hapalosiphonaceae</taxon>
        <taxon>Fischerella</taxon>
    </lineage>
</organism>
<proteinExistence type="predicted"/>
<reference evidence="2 3" key="1">
    <citation type="submission" date="2011-09" db="EMBL/GenBank/DDBJ databases">
        <title>The draft genome of Fischerella sp. JSC-11.</title>
        <authorList>
            <consortium name="US DOE Joint Genome Institute (JGI-PGF)"/>
            <person name="Lucas S."/>
            <person name="Han J."/>
            <person name="Lapidus A."/>
            <person name="Cheng J.-F."/>
            <person name="Goodwin L."/>
            <person name="Pitluck S."/>
            <person name="Peters L."/>
            <person name="Land M.L."/>
            <person name="Hauser L."/>
            <person name="Sarkisova S."/>
            <person name="Bryant D.A."/>
            <person name="Brown I."/>
            <person name="Woyke T.J."/>
        </authorList>
    </citation>
    <scope>NUCLEOTIDE SEQUENCE [LARGE SCALE GENOMIC DNA]</scope>
    <source>
        <strain evidence="2 3">JSC-11</strain>
    </source>
</reference>
<dbReference type="EMBL" id="AGIZ01000020">
    <property type="protein sequence ID" value="EHC08405.1"/>
    <property type="molecule type" value="Genomic_DNA"/>
</dbReference>
<evidence type="ECO:0000256" key="1">
    <source>
        <dbReference type="SAM" id="MobiDB-lite"/>
    </source>
</evidence>
<sequence length="51" mass="5847">MFTHHDVWENGRSPEVATSENREKAGQPKLSVEDLVRDSKAITYPSQFPNF</sequence>
<dbReference type="PATRIC" id="fig|741277.3.peg.4060"/>
<comment type="caution">
    <text evidence="2">The sequence shown here is derived from an EMBL/GenBank/DDBJ whole genome shotgun (WGS) entry which is preliminary data.</text>
</comment>
<dbReference type="AlphaFoldDB" id="G6G066"/>
<feature type="region of interest" description="Disordered" evidence="1">
    <location>
        <begin position="1"/>
        <end position="33"/>
    </location>
</feature>
<feature type="compositionally biased region" description="Basic and acidic residues" evidence="1">
    <location>
        <begin position="20"/>
        <end position="33"/>
    </location>
</feature>
<evidence type="ECO:0000313" key="2">
    <source>
        <dbReference type="EMBL" id="EHC08405.1"/>
    </source>
</evidence>
<accession>G6G066</accession>
<dbReference type="Proteomes" id="UP000004344">
    <property type="component" value="Unassembled WGS sequence"/>
</dbReference>
<keyword evidence="3" id="KW-1185">Reference proteome</keyword>